<dbReference type="Proteomes" id="UP001154114">
    <property type="component" value="Chromosome 5"/>
</dbReference>
<keyword evidence="1" id="KW-0732">Signal</keyword>
<protein>
    <submittedName>
        <fullName evidence="2">Uncharacterized protein</fullName>
    </submittedName>
</protein>
<name>A0A9P0FZD2_CHRIL</name>
<sequence>MILFVTFLCLFASICSARPNYDQGPKNMITVPPNCPVGQQWVNGQCREIWRSEAQVNFVSGNDDSSPVELSFTEERKTIDVPPNIPNCPEGQEYVNGECRDVWSRAVLGIN</sequence>
<proteinExistence type="predicted"/>
<keyword evidence="3" id="KW-1185">Reference proteome</keyword>
<evidence type="ECO:0000313" key="2">
    <source>
        <dbReference type="EMBL" id="CAH0604746.1"/>
    </source>
</evidence>
<accession>A0A9P0FZD2</accession>
<evidence type="ECO:0000313" key="3">
    <source>
        <dbReference type="Proteomes" id="UP001154114"/>
    </source>
</evidence>
<reference evidence="2" key="1">
    <citation type="submission" date="2021-12" db="EMBL/GenBank/DDBJ databases">
        <authorList>
            <person name="King R."/>
        </authorList>
    </citation>
    <scope>NUCLEOTIDE SEQUENCE</scope>
</reference>
<dbReference type="EMBL" id="LR824008">
    <property type="protein sequence ID" value="CAH0604746.1"/>
    <property type="molecule type" value="Genomic_DNA"/>
</dbReference>
<gene>
    <name evidence="2" type="ORF">CINC_LOCUS11118</name>
</gene>
<organism evidence="2 3">
    <name type="scientific">Chrysodeixis includens</name>
    <name type="common">Soybean looper</name>
    <name type="synonym">Pseudoplusia includens</name>
    <dbReference type="NCBI Taxonomy" id="689277"/>
    <lineage>
        <taxon>Eukaryota</taxon>
        <taxon>Metazoa</taxon>
        <taxon>Ecdysozoa</taxon>
        <taxon>Arthropoda</taxon>
        <taxon>Hexapoda</taxon>
        <taxon>Insecta</taxon>
        <taxon>Pterygota</taxon>
        <taxon>Neoptera</taxon>
        <taxon>Endopterygota</taxon>
        <taxon>Lepidoptera</taxon>
        <taxon>Glossata</taxon>
        <taxon>Ditrysia</taxon>
        <taxon>Noctuoidea</taxon>
        <taxon>Noctuidae</taxon>
        <taxon>Plusiinae</taxon>
        <taxon>Chrysodeixis</taxon>
    </lineage>
</organism>
<dbReference type="AlphaFoldDB" id="A0A9P0FZD2"/>
<dbReference type="OrthoDB" id="7385188at2759"/>
<feature type="signal peptide" evidence="1">
    <location>
        <begin position="1"/>
        <end position="17"/>
    </location>
</feature>
<feature type="chain" id="PRO_5040456853" evidence="1">
    <location>
        <begin position="18"/>
        <end position="111"/>
    </location>
</feature>
<evidence type="ECO:0000256" key="1">
    <source>
        <dbReference type="SAM" id="SignalP"/>
    </source>
</evidence>